<comment type="caution">
    <text evidence="1">The sequence shown here is derived from an EMBL/GenBank/DDBJ whole genome shotgun (WGS) entry which is preliminary data.</text>
</comment>
<gene>
    <name evidence="1" type="ORF">Pint_21671</name>
</gene>
<keyword evidence="2" id="KW-1185">Reference proteome</keyword>
<accession>A0ACC0XAG9</accession>
<dbReference type="EMBL" id="CM047748">
    <property type="protein sequence ID" value="KAJ0013351.1"/>
    <property type="molecule type" value="Genomic_DNA"/>
</dbReference>
<reference evidence="2" key="1">
    <citation type="journal article" date="2023" name="G3 (Bethesda)">
        <title>Genome assembly and association tests identify interacting loci associated with vigor, precocity, and sex in interspecific pistachio rootstocks.</title>
        <authorList>
            <person name="Palmer W."/>
            <person name="Jacygrad E."/>
            <person name="Sagayaradj S."/>
            <person name="Cavanaugh K."/>
            <person name="Han R."/>
            <person name="Bertier L."/>
            <person name="Beede B."/>
            <person name="Kafkas S."/>
            <person name="Golino D."/>
            <person name="Preece J."/>
            <person name="Michelmore R."/>
        </authorList>
    </citation>
    <scope>NUCLEOTIDE SEQUENCE [LARGE SCALE GENOMIC DNA]</scope>
</reference>
<organism evidence="1 2">
    <name type="scientific">Pistacia integerrima</name>
    <dbReference type="NCBI Taxonomy" id="434235"/>
    <lineage>
        <taxon>Eukaryota</taxon>
        <taxon>Viridiplantae</taxon>
        <taxon>Streptophyta</taxon>
        <taxon>Embryophyta</taxon>
        <taxon>Tracheophyta</taxon>
        <taxon>Spermatophyta</taxon>
        <taxon>Magnoliopsida</taxon>
        <taxon>eudicotyledons</taxon>
        <taxon>Gunneridae</taxon>
        <taxon>Pentapetalae</taxon>
        <taxon>rosids</taxon>
        <taxon>malvids</taxon>
        <taxon>Sapindales</taxon>
        <taxon>Anacardiaceae</taxon>
        <taxon>Pistacia</taxon>
    </lineage>
</organism>
<evidence type="ECO:0000313" key="1">
    <source>
        <dbReference type="EMBL" id="KAJ0013351.1"/>
    </source>
</evidence>
<proteinExistence type="predicted"/>
<dbReference type="Proteomes" id="UP001163603">
    <property type="component" value="Chromosome 13"/>
</dbReference>
<name>A0ACC0XAG9_9ROSI</name>
<protein>
    <submittedName>
        <fullName evidence="1">Uncharacterized protein</fullName>
    </submittedName>
</protein>
<evidence type="ECO:0000313" key="2">
    <source>
        <dbReference type="Proteomes" id="UP001163603"/>
    </source>
</evidence>
<sequence>MYHFTKRSALYLTSEPLWIALKFSDVQVIHDITCLATEVSGDYLVHVLRLLSSCSTEILVLVKQSILDGGKSLSTTLPLVINTIIEGLVEKAVEVSSVFSRTVLNIDYAMI</sequence>